<keyword evidence="3" id="KW-1185">Reference proteome</keyword>
<dbReference type="AlphaFoldDB" id="A0A7G5IH11"/>
<dbReference type="InterPro" id="IPR010879">
    <property type="entry name" value="DUF1508"/>
</dbReference>
<accession>A0A7G5IH11</accession>
<dbReference type="RefSeq" id="WP_182295744.1">
    <property type="nucleotide sequence ID" value="NZ_CP059851.1"/>
</dbReference>
<dbReference type="Gene3D" id="3.30.160.160">
    <property type="entry name" value="YegP-like"/>
    <property type="match status" value="1"/>
</dbReference>
<evidence type="ECO:0000259" key="1">
    <source>
        <dbReference type="Pfam" id="PF07411"/>
    </source>
</evidence>
<evidence type="ECO:0000313" key="3">
    <source>
        <dbReference type="Proteomes" id="UP000515292"/>
    </source>
</evidence>
<dbReference type="Pfam" id="PF07411">
    <property type="entry name" value="DUF1508"/>
    <property type="match status" value="1"/>
</dbReference>
<dbReference type="Proteomes" id="UP000515292">
    <property type="component" value="Chromosome"/>
</dbReference>
<reference evidence="2 3" key="1">
    <citation type="submission" date="2020-07" db="EMBL/GenBank/DDBJ databases">
        <title>Complete genome sequence for Sandaracinobacter sp. M6.</title>
        <authorList>
            <person name="Tang Y."/>
            <person name="Liu Q."/>
            <person name="Guo Z."/>
            <person name="Lei P."/>
            <person name="Huang B."/>
        </authorList>
    </citation>
    <scope>NUCLEOTIDE SEQUENCE [LARGE SCALE GENOMIC DNA]</scope>
    <source>
        <strain evidence="2 3">M6</strain>
    </source>
</reference>
<sequence>MNHYKLYRDASNYWRWRFVSANGRTIADSAEGYSNKSDALNGIAIMKASYSAPVYE</sequence>
<evidence type="ECO:0000313" key="2">
    <source>
        <dbReference type="EMBL" id="QMW22653.1"/>
    </source>
</evidence>
<organism evidence="2 3">
    <name type="scientific">Sandaracinobacteroides saxicola</name>
    <dbReference type="NCBI Taxonomy" id="2759707"/>
    <lineage>
        <taxon>Bacteria</taxon>
        <taxon>Pseudomonadati</taxon>
        <taxon>Pseudomonadota</taxon>
        <taxon>Alphaproteobacteria</taxon>
        <taxon>Sphingomonadales</taxon>
        <taxon>Sphingosinicellaceae</taxon>
        <taxon>Sandaracinobacteroides</taxon>
    </lineage>
</organism>
<dbReference type="InterPro" id="IPR036913">
    <property type="entry name" value="YegP-like_sf"/>
</dbReference>
<dbReference type="EMBL" id="CP059851">
    <property type="protein sequence ID" value="QMW22653.1"/>
    <property type="molecule type" value="Genomic_DNA"/>
</dbReference>
<name>A0A7G5IH11_9SPHN</name>
<protein>
    <submittedName>
        <fullName evidence="2">DUF1508 domain-containing protein</fullName>
    </submittedName>
</protein>
<gene>
    <name evidence="2" type="ORF">H3309_15300</name>
</gene>
<dbReference type="KEGG" id="sand:H3309_15300"/>
<dbReference type="SUPFAM" id="SSF160113">
    <property type="entry name" value="YegP-like"/>
    <property type="match status" value="1"/>
</dbReference>
<proteinExistence type="predicted"/>
<feature type="domain" description="DUF1508" evidence="1">
    <location>
        <begin position="9"/>
        <end position="56"/>
    </location>
</feature>